<dbReference type="InterPro" id="IPR036396">
    <property type="entry name" value="Cyt_P450_sf"/>
</dbReference>
<dbReference type="RefSeq" id="WP_126552996.1">
    <property type="nucleotide sequence ID" value="NZ_BIFS01000001.1"/>
</dbReference>
<sequence>MVTSTAPSNLKAVPFAHEHFLLGSYRDFLQDRTDFLLRLTQQGDVIGFRIGPVPMLLFNKPEHAQHILVEHAEDFSKGRLMRRAVGNNGLFVSEGEFYRRQRKLMSPCFQPRHIASYADTITSYAEHIMGEWEDGAVIDINHYMIRFTMSIIGKVLFDTDFLSETDELGPRSTLAWLTRYARLLHRLRRH</sequence>
<name>A0A402AQC5_9CHLR</name>
<dbReference type="OrthoDB" id="140159at2"/>
<protein>
    <recommendedName>
        <fullName evidence="4">Cytochrome P450</fullName>
    </recommendedName>
</protein>
<dbReference type="Gene3D" id="1.10.630.10">
    <property type="entry name" value="Cytochrome P450"/>
    <property type="match status" value="1"/>
</dbReference>
<dbReference type="Proteomes" id="UP000287188">
    <property type="component" value="Unassembled WGS sequence"/>
</dbReference>
<proteinExistence type="inferred from homology"/>
<dbReference type="AlphaFoldDB" id="A0A402AQC5"/>
<dbReference type="PANTHER" id="PTHR24305:SF166">
    <property type="entry name" value="CYTOCHROME P450 12A4, MITOCHONDRIAL-RELATED"/>
    <property type="match status" value="1"/>
</dbReference>
<evidence type="ECO:0008006" key="4">
    <source>
        <dbReference type="Google" id="ProtNLM"/>
    </source>
</evidence>
<dbReference type="EMBL" id="BIFS01000001">
    <property type="protein sequence ID" value="GCE21368.1"/>
    <property type="molecule type" value="Genomic_DNA"/>
</dbReference>
<dbReference type="PANTHER" id="PTHR24305">
    <property type="entry name" value="CYTOCHROME P450"/>
    <property type="match status" value="1"/>
</dbReference>
<dbReference type="Pfam" id="PF00067">
    <property type="entry name" value="p450"/>
    <property type="match status" value="1"/>
</dbReference>
<organism evidence="2 3">
    <name type="scientific">Dictyobacter kobayashii</name>
    <dbReference type="NCBI Taxonomy" id="2014872"/>
    <lineage>
        <taxon>Bacteria</taxon>
        <taxon>Bacillati</taxon>
        <taxon>Chloroflexota</taxon>
        <taxon>Ktedonobacteria</taxon>
        <taxon>Ktedonobacterales</taxon>
        <taxon>Dictyobacteraceae</taxon>
        <taxon>Dictyobacter</taxon>
    </lineage>
</organism>
<evidence type="ECO:0000313" key="2">
    <source>
        <dbReference type="EMBL" id="GCE21368.1"/>
    </source>
</evidence>
<comment type="caution">
    <text evidence="2">The sequence shown here is derived from an EMBL/GenBank/DDBJ whole genome shotgun (WGS) entry which is preliminary data.</text>
</comment>
<reference evidence="3" key="1">
    <citation type="submission" date="2018-12" db="EMBL/GenBank/DDBJ databases">
        <title>Tengunoibacter tsumagoiensis gen. nov., sp. nov., Dictyobacter kobayashii sp. nov., D. alpinus sp. nov., and D. joshuensis sp. nov. and description of Dictyobacteraceae fam. nov. within the order Ktedonobacterales isolated from Tengu-no-mugimeshi.</title>
        <authorList>
            <person name="Wang C.M."/>
            <person name="Zheng Y."/>
            <person name="Sakai Y."/>
            <person name="Toyoda A."/>
            <person name="Minakuchi Y."/>
            <person name="Abe K."/>
            <person name="Yokota A."/>
            <person name="Yabe S."/>
        </authorList>
    </citation>
    <scope>NUCLEOTIDE SEQUENCE [LARGE SCALE GENOMIC DNA]</scope>
    <source>
        <strain evidence="3">Uno11</strain>
    </source>
</reference>
<dbReference type="SUPFAM" id="SSF48264">
    <property type="entry name" value="Cytochrome P450"/>
    <property type="match status" value="1"/>
</dbReference>
<dbReference type="GO" id="GO:0016705">
    <property type="term" value="F:oxidoreductase activity, acting on paired donors, with incorporation or reduction of molecular oxygen"/>
    <property type="evidence" value="ECO:0007669"/>
    <property type="project" value="InterPro"/>
</dbReference>
<dbReference type="InterPro" id="IPR001128">
    <property type="entry name" value="Cyt_P450"/>
</dbReference>
<comment type="similarity">
    <text evidence="1">Belongs to the cytochrome P450 family.</text>
</comment>
<dbReference type="GO" id="GO:0004497">
    <property type="term" value="F:monooxygenase activity"/>
    <property type="evidence" value="ECO:0007669"/>
    <property type="project" value="InterPro"/>
</dbReference>
<accession>A0A402AQC5</accession>
<dbReference type="InterPro" id="IPR050121">
    <property type="entry name" value="Cytochrome_P450_monoxygenase"/>
</dbReference>
<dbReference type="GO" id="GO:0020037">
    <property type="term" value="F:heme binding"/>
    <property type="evidence" value="ECO:0007669"/>
    <property type="project" value="InterPro"/>
</dbReference>
<dbReference type="GO" id="GO:0005506">
    <property type="term" value="F:iron ion binding"/>
    <property type="evidence" value="ECO:0007669"/>
    <property type="project" value="InterPro"/>
</dbReference>
<keyword evidence="3" id="KW-1185">Reference proteome</keyword>
<gene>
    <name evidence="2" type="ORF">KDK_51680</name>
</gene>
<evidence type="ECO:0000256" key="1">
    <source>
        <dbReference type="ARBA" id="ARBA00010617"/>
    </source>
</evidence>
<evidence type="ECO:0000313" key="3">
    <source>
        <dbReference type="Proteomes" id="UP000287188"/>
    </source>
</evidence>